<dbReference type="NCBIfam" id="TIGR00006">
    <property type="entry name" value="16S rRNA (cytosine(1402)-N(4))-methyltransferase RsmH"/>
    <property type="match status" value="1"/>
</dbReference>
<keyword evidence="3 6" id="KW-0489">Methyltransferase</keyword>
<protein>
    <recommendedName>
        <fullName evidence="6">Ribosomal RNA small subunit methyltransferase H</fullName>
        <ecNumber evidence="6">2.1.1.199</ecNumber>
    </recommendedName>
    <alternativeName>
        <fullName evidence="6">16S rRNA m(4)C1402 methyltransferase</fullName>
    </alternativeName>
    <alternativeName>
        <fullName evidence="6">rRNA (cytosine-N(4)-)-methyltransferase RsmH</fullName>
    </alternativeName>
</protein>
<keyword evidence="4 6" id="KW-0808">Transferase</keyword>
<dbReference type="InterPro" id="IPR002903">
    <property type="entry name" value="RsmH"/>
</dbReference>
<sequence>MIAARGSDDHGVTGGAAPHVPVLIEEVIEHLAPMAGETFIDGTFGAGGYTGRILDTGASVIAIDRDPTALEAGQSMVAASDGRLTLVEGRFSDLDQLAADQGHEKVDGVVLDVGVSSMQLDRAERGFSFRQDGPLDMRMGGDGPTASDVVNTMEPRDLARVIAVLGEERKARLVVAAIMRARADRAITTTGELAEIVSRAIGRQKFGEIHPATRTFQALRIFVNRELDELADALAASERVLAEGGRLVVVAFHSLEDRIVKRFLADRSAERAGGSRHMPEAQLEPPTFTLLTRGTVSPGEAEVDSNPRARSARLRAARRTAAPSRALDKTAIGVPDLPSFSIGRPS</sequence>
<evidence type="ECO:0000256" key="3">
    <source>
        <dbReference type="ARBA" id="ARBA00022603"/>
    </source>
</evidence>
<feature type="region of interest" description="Disordered" evidence="7">
    <location>
        <begin position="296"/>
        <end position="346"/>
    </location>
</feature>
<evidence type="ECO:0000256" key="6">
    <source>
        <dbReference type="HAMAP-Rule" id="MF_01007"/>
    </source>
</evidence>
<dbReference type="GO" id="GO:0071424">
    <property type="term" value="F:rRNA (cytosine-N4-)-methyltransferase activity"/>
    <property type="evidence" value="ECO:0007669"/>
    <property type="project" value="UniProtKB-UniRule"/>
</dbReference>
<comment type="catalytic activity">
    <reaction evidence="6">
        <text>cytidine(1402) in 16S rRNA + S-adenosyl-L-methionine = N(4)-methylcytidine(1402) in 16S rRNA + S-adenosyl-L-homocysteine + H(+)</text>
        <dbReference type="Rhea" id="RHEA:42928"/>
        <dbReference type="Rhea" id="RHEA-COMP:10286"/>
        <dbReference type="Rhea" id="RHEA-COMP:10287"/>
        <dbReference type="ChEBI" id="CHEBI:15378"/>
        <dbReference type="ChEBI" id="CHEBI:57856"/>
        <dbReference type="ChEBI" id="CHEBI:59789"/>
        <dbReference type="ChEBI" id="CHEBI:74506"/>
        <dbReference type="ChEBI" id="CHEBI:82748"/>
        <dbReference type="EC" id="2.1.1.199"/>
    </reaction>
</comment>
<evidence type="ECO:0000256" key="5">
    <source>
        <dbReference type="ARBA" id="ARBA00022691"/>
    </source>
</evidence>
<dbReference type="PANTHER" id="PTHR11265:SF0">
    <property type="entry name" value="12S RRNA N4-METHYLCYTIDINE METHYLTRANSFERASE"/>
    <property type="match status" value="1"/>
</dbReference>
<dbReference type="SUPFAM" id="SSF53335">
    <property type="entry name" value="S-adenosyl-L-methionine-dependent methyltransferases"/>
    <property type="match status" value="1"/>
</dbReference>
<accession>A0A1G6D323</accession>
<feature type="binding site" evidence="6">
    <location>
        <position position="64"/>
    </location>
    <ligand>
        <name>S-adenosyl-L-methionine</name>
        <dbReference type="ChEBI" id="CHEBI:59789"/>
    </ligand>
</feature>
<dbReference type="AlphaFoldDB" id="A0A1G6D323"/>
<keyword evidence="9" id="KW-1185">Reference proteome</keyword>
<feature type="binding site" evidence="6">
    <location>
        <position position="91"/>
    </location>
    <ligand>
        <name>S-adenosyl-L-methionine</name>
        <dbReference type="ChEBI" id="CHEBI:59789"/>
    </ligand>
</feature>
<comment type="similarity">
    <text evidence="1 6">Belongs to the methyltransferase superfamily. RsmH family.</text>
</comment>
<keyword evidence="6" id="KW-0963">Cytoplasm</keyword>
<dbReference type="Gene3D" id="1.10.150.170">
    <property type="entry name" value="Putative methyltransferase TM0872, insert domain"/>
    <property type="match status" value="1"/>
</dbReference>
<dbReference type="InterPro" id="IPR023397">
    <property type="entry name" value="SAM-dep_MeTrfase_MraW_recog"/>
</dbReference>
<feature type="binding site" evidence="6">
    <location>
        <begin position="47"/>
        <end position="49"/>
    </location>
    <ligand>
        <name>S-adenosyl-L-methionine</name>
        <dbReference type="ChEBI" id="CHEBI:59789"/>
    </ligand>
</feature>
<dbReference type="HAMAP" id="MF_01007">
    <property type="entry name" value="16SrRNA_methyltr_H"/>
    <property type="match status" value="1"/>
</dbReference>
<evidence type="ECO:0000256" key="1">
    <source>
        <dbReference type="ARBA" id="ARBA00010396"/>
    </source>
</evidence>
<dbReference type="RefSeq" id="WP_090877293.1">
    <property type="nucleotide sequence ID" value="NZ_FMXQ01000006.1"/>
</dbReference>
<evidence type="ECO:0000256" key="2">
    <source>
        <dbReference type="ARBA" id="ARBA00022552"/>
    </source>
</evidence>
<dbReference type="SUPFAM" id="SSF81799">
    <property type="entry name" value="Putative methyltransferase TM0872, insert domain"/>
    <property type="match status" value="1"/>
</dbReference>
<keyword evidence="5 6" id="KW-0949">S-adenosyl-L-methionine</keyword>
<keyword evidence="2 6" id="KW-0698">rRNA processing</keyword>
<feature type="binding site" evidence="6">
    <location>
        <position position="119"/>
    </location>
    <ligand>
        <name>S-adenosyl-L-methionine</name>
        <dbReference type="ChEBI" id="CHEBI:59789"/>
    </ligand>
</feature>
<gene>
    <name evidence="6" type="primary">rsmH</name>
    <name evidence="8" type="ORF">SAMN02982931_02955</name>
</gene>
<feature type="binding site" evidence="6">
    <location>
        <position position="112"/>
    </location>
    <ligand>
        <name>S-adenosyl-L-methionine</name>
        <dbReference type="ChEBI" id="CHEBI:59789"/>
    </ligand>
</feature>
<dbReference type="InterPro" id="IPR029063">
    <property type="entry name" value="SAM-dependent_MTases_sf"/>
</dbReference>
<evidence type="ECO:0000256" key="7">
    <source>
        <dbReference type="SAM" id="MobiDB-lite"/>
    </source>
</evidence>
<dbReference type="OrthoDB" id="9806637at2"/>
<comment type="function">
    <text evidence="6">Specifically methylates the N4 position of cytidine in position 1402 (C1402) of 16S rRNA.</text>
</comment>
<dbReference type="Gene3D" id="3.40.50.150">
    <property type="entry name" value="Vaccinia Virus protein VP39"/>
    <property type="match status" value="1"/>
</dbReference>
<dbReference type="GO" id="GO:0070475">
    <property type="term" value="P:rRNA base methylation"/>
    <property type="evidence" value="ECO:0007669"/>
    <property type="project" value="UniProtKB-UniRule"/>
</dbReference>
<dbReference type="PANTHER" id="PTHR11265">
    <property type="entry name" value="S-ADENOSYL-METHYLTRANSFERASE MRAW"/>
    <property type="match status" value="1"/>
</dbReference>
<dbReference type="GO" id="GO:0005737">
    <property type="term" value="C:cytoplasm"/>
    <property type="evidence" value="ECO:0007669"/>
    <property type="project" value="UniProtKB-SubCell"/>
</dbReference>
<dbReference type="STRING" id="665467.SAMN02982931_02955"/>
<dbReference type="EMBL" id="FMXQ01000006">
    <property type="protein sequence ID" value="SDB39573.1"/>
    <property type="molecule type" value="Genomic_DNA"/>
</dbReference>
<dbReference type="EC" id="2.1.1.199" evidence="6"/>
<evidence type="ECO:0000313" key="9">
    <source>
        <dbReference type="Proteomes" id="UP000199071"/>
    </source>
</evidence>
<organism evidence="8 9">
    <name type="scientific">Bauldia litoralis</name>
    <dbReference type="NCBI Taxonomy" id="665467"/>
    <lineage>
        <taxon>Bacteria</taxon>
        <taxon>Pseudomonadati</taxon>
        <taxon>Pseudomonadota</taxon>
        <taxon>Alphaproteobacteria</taxon>
        <taxon>Hyphomicrobiales</taxon>
        <taxon>Kaistiaceae</taxon>
        <taxon>Bauldia</taxon>
    </lineage>
</organism>
<evidence type="ECO:0000313" key="8">
    <source>
        <dbReference type="EMBL" id="SDB39573.1"/>
    </source>
</evidence>
<name>A0A1G6D323_9HYPH</name>
<dbReference type="PIRSF" id="PIRSF004486">
    <property type="entry name" value="MraW"/>
    <property type="match status" value="1"/>
</dbReference>
<comment type="subcellular location">
    <subcellularLocation>
        <location evidence="6">Cytoplasm</location>
    </subcellularLocation>
</comment>
<reference evidence="8 9" key="1">
    <citation type="submission" date="2016-10" db="EMBL/GenBank/DDBJ databases">
        <authorList>
            <person name="de Groot N.N."/>
        </authorList>
    </citation>
    <scope>NUCLEOTIDE SEQUENCE [LARGE SCALE GENOMIC DNA]</scope>
    <source>
        <strain evidence="8 9">ATCC 35022</strain>
    </source>
</reference>
<proteinExistence type="inferred from homology"/>
<dbReference type="Pfam" id="PF01795">
    <property type="entry name" value="Methyltransf_5"/>
    <property type="match status" value="1"/>
</dbReference>
<evidence type="ECO:0000256" key="4">
    <source>
        <dbReference type="ARBA" id="ARBA00022679"/>
    </source>
</evidence>
<dbReference type="Proteomes" id="UP000199071">
    <property type="component" value="Unassembled WGS sequence"/>
</dbReference>